<protein>
    <recommendedName>
        <fullName evidence="4">Retrotransposon gag domain-containing protein</fullName>
    </recommendedName>
</protein>
<dbReference type="AlphaFoldDB" id="A0A438HIZ9"/>
<name>A0A438HIZ9_VITVI</name>
<proteinExistence type="predicted"/>
<evidence type="ECO:0008006" key="4">
    <source>
        <dbReference type="Google" id="ProtNLM"/>
    </source>
</evidence>
<accession>A0A438HIZ9</accession>
<evidence type="ECO:0000256" key="1">
    <source>
        <dbReference type="SAM" id="MobiDB-lite"/>
    </source>
</evidence>
<feature type="region of interest" description="Disordered" evidence="1">
    <location>
        <begin position="80"/>
        <end position="163"/>
    </location>
</feature>
<organism evidence="2 3">
    <name type="scientific">Vitis vinifera</name>
    <name type="common">Grape</name>
    <dbReference type="NCBI Taxonomy" id="29760"/>
    <lineage>
        <taxon>Eukaryota</taxon>
        <taxon>Viridiplantae</taxon>
        <taxon>Streptophyta</taxon>
        <taxon>Embryophyta</taxon>
        <taxon>Tracheophyta</taxon>
        <taxon>Spermatophyta</taxon>
        <taxon>Magnoliopsida</taxon>
        <taxon>eudicotyledons</taxon>
        <taxon>Gunneridae</taxon>
        <taxon>Pentapetalae</taxon>
        <taxon>rosids</taxon>
        <taxon>Vitales</taxon>
        <taxon>Vitaceae</taxon>
        <taxon>Viteae</taxon>
        <taxon>Vitis</taxon>
    </lineage>
</organism>
<dbReference type="Proteomes" id="UP000288805">
    <property type="component" value="Unassembled WGS sequence"/>
</dbReference>
<reference evidence="2 3" key="1">
    <citation type="journal article" date="2018" name="PLoS Genet.">
        <title>Population sequencing reveals clonal diversity and ancestral inbreeding in the grapevine cultivar Chardonnay.</title>
        <authorList>
            <person name="Roach M.J."/>
            <person name="Johnson D.L."/>
            <person name="Bohlmann J."/>
            <person name="van Vuuren H.J."/>
            <person name="Jones S.J."/>
            <person name="Pretorius I.S."/>
            <person name="Schmidt S.A."/>
            <person name="Borneman A.R."/>
        </authorList>
    </citation>
    <scope>NUCLEOTIDE SEQUENCE [LARGE SCALE GENOMIC DNA]</scope>
    <source>
        <strain evidence="3">cv. Chardonnay</strain>
        <tissue evidence="2">Leaf</tissue>
    </source>
</reference>
<comment type="caution">
    <text evidence="2">The sequence shown here is derived from an EMBL/GenBank/DDBJ whole genome shotgun (WGS) entry which is preliminary data.</text>
</comment>
<gene>
    <name evidence="2" type="ORF">CK203_041254</name>
</gene>
<sequence>MQDNESLREFVKRFGQAVLQVEACSMDVSYRSSSEASVQALHFSNHWLKSLLQRWMTYSDEPTNIQCSKMTCVQPPNKFWLPDDHLEVTERNAKPPDRPRPSIEAGGPSGQDPKEQTHPQGIIARDVSSKGTRSHDRNMQEPPVSGREAHQGRTSKAISPLRY</sequence>
<feature type="compositionally biased region" description="Basic and acidic residues" evidence="1">
    <location>
        <begin position="81"/>
        <end position="101"/>
    </location>
</feature>
<evidence type="ECO:0000313" key="2">
    <source>
        <dbReference type="EMBL" id="RVW84453.1"/>
    </source>
</evidence>
<evidence type="ECO:0000313" key="3">
    <source>
        <dbReference type="Proteomes" id="UP000288805"/>
    </source>
</evidence>
<dbReference type="EMBL" id="QGNW01000215">
    <property type="protein sequence ID" value="RVW84453.1"/>
    <property type="molecule type" value="Genomic_DNA"/>
</dbReference>